<dbReference type="GO" id="GO:0016020">
    <property type="term" value="C:membrane"/>
    <property type="evidence" value="ECO:0007669"/>
    <property type="project" value="UniProtKB-SubCell"/>
</dbReference>
<proteinExistence type="inferred from homology"/>
<dbReference type="InterPro" id="IPR036259">
    <property type="entry name" value="MFS_trans_sf"/>
</dbReference>
<evidence type="ECO:0000256" key="7">
    <source>
        <dbReference type="ARBA" id="ARBA00022989"/>
    </source>
</evidence>
<feature type="transmembrane region" description="Helical" evidence="10">
    <location>
        <begin position="21"/>
        <end position="38"/>
    </location>
</feature>
<dbReference type="InterPro" id="IPR020846">
    <property type="entry name" value="MFS_dom"/>
</dbReference>
<dbReference type="PANTHER" id="PTHR23500:SF477">
    <property type="entry name" value="MAJOR FACILITATOR SUPERFAMILY (MFS) PROFILE DOMAIN-CONTAINING PROTEIN"/>
    <property type="match status" value="1"/>
</dbReference>
<evidence type="ECO:0000256" key="10">
    <source>
        <dbReference type="SAM" id="Phobius"/>
    </source>
</evidence>
<evidence type="ECO:0000313" key="12">
    <source>
        <dbReference type="EMBL" id="RZB77837.1"/>
    </source>
</evidence>
<dbReference type="NCBIfam" id="TIGR00879">
    <property type="entry name" value="SP"/>
    <property type="match status" value="1"/>
</dbReference>
<accession>A0A445HVP3</accession>
<dbReference type="AlphaFoldDB" id="A0A445HVP3"/>
<organism evidence="12 13">
    <name type="scientific">Glycine soja</name>
    <name type="common">Wild soybean</name>
    <dbReference type="NCBI Taxonomy" id="3848"/>
    <lineage>
        <taxon>Eukaryota</taxon>
        <taxon>Viridiplantae</taxon>
        <taxon>Streptophyta</taxon>
        <taxon>Embryophyta</taxon>
        <taxon>Tracheophyta</taxon>
        <taxon>Spermatophyta</taxon>
        <taxon>Magnoliopsida</taxon>
        <taxon>eudicotyledons</taxon>
        <taxon>Gunneridae</taxon>
        <taxon>Pentapetalae</taxon>
        <taxon>rosids</taxon>
        <taxon>fabids</taxon>
        <taxon>Fabales</taxon>
        <taxon>Fabaceae</taxon>
        <taxon>Papilionoideae</taxon>
        <taxon>50 kb inversion clade</taxon>
        <taxon>NPAAA clade</taxon>
        <taxon>indigoferoid/millettioid clade</taxon>
        <taxon>Phaseoleae</taxon>
        <taxon>Glycine</taxon>
        <taxon>Glycine subgen. Soja</taxon>
    </lineage>
</organism>
<feature type="domain" description="Major facilitator superfamily (MFS) profile" evidence="11">
    <location>
        <begin position="25"/>
        <end position="479"/>
    </location>
</feature>
<protein>
    <submittedName>
        <fullName evidence="12">Sugar transport protein 1</fullName>
    </submittedName>
</protein>
<dbReference type="GO" id="GO:0015293">
    <property type="term" value="F:symporter activity"/>
    <property type="evidence" value="ECO:0007669"/>
    <property type="project" value="UniProtKB-KW"/>
</dbReference>
<dbReference type="InterPro" id="IPR003663">
    <property type="entry name" value="Sugar/inositol_transpt"/>
</dbReference>
<feature type="transmembrane region" description="Helical" evidence="10">
    <location>
        <begin position="386"/>
        <end position="407"/>
    </location>
</feature>
<dbReference type="InterPro" id="IPR045262">
    <property type="entry name" value="STP/PLT_plant"/>
</dbReference>
<dbReference type="PRINTS" id="PR00171">
    <property type="entry name" value="SUGRTRNSPORT"/>
</dbReference>
<dbReference type="Proteomes" id="UP000289340">
    <property type="component" value="Chromosome 11"/>
</dbReference>
<dbReference type="Gene3D" id="1.20.1250.20">
    <property type="entry name" value="MFS general substrate transporter like domains"/>
    <property type="match status" value="1"/>
</dbReference>
<feature type="transmembrane region" description="Helical" evidence="10">
    <location>
        <begin position="428"/>
        <end position="448"/>
    </location>
</feature>
<feature type="transmembrane region" description="Helical" evidence="10">
    <location>
        <begin position="82"/>
        <end position="104"/>
    </location>
</feature>
<keyword evidence="13" id="KW-1185">Reference proteome</keyword>
<feature type="transmembrane region" description="Helical" evidence="10">
    <location>
        <begin position="355"/>
        <end position="374"/>
    </location>
</feature>
<keyword evidence="5 10" id="KW-0812">Transmembrane</keyword>
<dbReference type="SUPFAM" id="SSF103473">
    <property type="entry name" value="MFS general substrate transporter"/>
    <property type="match status" value="1"/>
</dbReference>
<dbReference type="Gramene" id="XM_028330983.1">
    <property type="protein sequence ID" value="XP_028186784.1"/>
    <property type="gene ID" value="LOC114373509"/>
</dbReference>
<evidence type="ECO:0000256" key="4">
    <source>
        <dbReference type="ARBA" id="ARBA00022597"/>
    </source>
</evidence>
<feature type="transmembrane region" description="Helical" evidence="10">
    <location>
        <begin position="169"/>
        <end position="188"/>
    </location>
</feature>
<evidence type="ECO:0000259" key="11">
    <source>
        <dbReference type="PROSITE" id="PS50850"/>
    </source>
</evidence>
<dbReference type="InterPro" id="IPR044778">
    <property type="entry name" value="MFS_STP/MST-like_plant"/>
</dbReference>
<evidence type="ECO:0000313" key="13">
    <source>
        <dbReference type="Proteomes" id="UP000289340"/>
    </source>
</evidence>
<feature type="transmembrane region" description="Helical" evidence="10">
    <location>
        <begin position="319"/>
        <end position="343"/>
    </location>
</feature>
<sequence length="512" mass="56542">MAGAFIESKGGKAYPGGLTRRVFFTCFVAAFGGLIFGYDLGISGGVTSMDPFLKKFFPEVYEKEHDMKPSDNQYCKFDSQTLTLFTSSLYLAALVASLVASVVTRAFGRRLTMIFGGLLFLFGAGLNFFAAHVWMLIVGRLLLGFGIGCANQSVPIYMSEVAPYNYRGALNMMFQLAITIGIFAANLLNYLFAQYKGVDAWRYSLGCAAVPALMIIFGAFFLPESPSSLIERGLDEKAKTELQKIRGSKVDVDDEFKDLVAASESSKAVKHPWASLLKRHYRPQLTFAIAIPFFQQLTGMNVITFYAPVLFKTIGFGATASLMSALITGACNAVATLVSIFTVDKFGRRTLFLEGGTQMFLCQVLITSLIGIKFGVDGTPGELPKWYATIIVVGICVYVAGFAWSWGPLGWLVPSEIFPLEVRSACQSINVAVNMIFTFAIAQIFTTMLCHMKFGLFIFFACFVVGMSIFIYKFLPETKGVPIEEMHVVWQNHPYWRKFVKPTDSKPPSDEV</sequence>
<keyword evidence="8 10" id="KW-0472">Membrane</keyword>
<dbReference type="GO" id="GO:0015145">
    <property type="term" value="F:monosaccharide transmembrane transporter activity"/>
    <property type="evidence" value="ECO:0007669"/>
    <property type="project" value="InterPro"/>
</dbReference>
<dbReference type="PANTHER" id="PTHR23500">
    <property type="entry name" value="SOLUTE CARRIER FAMILY 2, FACILITATED GLUCOSE TRANSPORTER"/>
    <property type="match status" value="1"/>
</dbReference>
<evidence type="ECO:0000256" key="1">
    <source>
        <dbReference type="ARBA" id="ARBA00004141"/>
    </source>
</evidence>
<keyword evidence="4 12" id="KW-0762">Sugar transport</keyword>
<dbReference type="PROSITE" id="PS00217">
    <property type="entry name" value="SUGAR_TRANSPORT_2"/>
    <property type="match status" value="1"/>
</dbReference>
<feature type="transmembrane region" description="Helical" evidence="10">
    <location>
        <begin position="454"/>
        <end position="475"/>
    </location>
</feature>
<dbReference type="PROSITE" id="PS50850">
    <property type="entry name" value="MFS"/>
    <property type="match status" value="1"/>
</dbReference>
<comment type="similarity">
    <text evidence="2 9">Belongs to the major facilitator superfamily. Sugar transporter (TC 2.A.1.1) family.</text>
</comment>
<evidence type="ECO:0000256" key="5">
    <source>
        <dbReference type="ARBA" id="ARBA00022692"/>
    </source>
</evidence>
<dbReference type="FunFam" id="1.20.1250.20:FF:000002">
    <property type="entry name" value="Sugar transport protein 13"/>
    <property type="match status" value="1"/>
</dbReference>
<feature type="transmembrane region" description="Helical" evidence="10">
    <location>
        <begin position="111"/>
        <end position="131"/>
    </location>
</feature>
<evidence type="ECO:0000256" key="8">
    <source>
        <dbReference type="ARBA" id="ARBA00023136"/>
    </source>
</evidence>
<comment type="subcellular location">
    <subcellularLocation>
        <location evidence="1">Membrane</location>
        <topology evidence="1">Multi-pass membrane protein</topology>
    </subcellularLocation>
</comment>
<reference evidence="12 13" key="1">
    <citation type="submission" date="2018-09" db="EMBL/GenBank/DDBJ databases">
        <title>A high-quality reference genome of wild soybean provides a powerful tool to mine soybean genomes.</title>
        <authorList>
            <person name="Xie M."/>
            <person name="Chung C.Y.L."/>
            <person name="Li M.-W."/>
            <person name="Wong F.-L."/>
            <person name="Chan T.-F."/>
            <person name="Lam H.-M."/>
        </authorList>
    </citation>
    <scope>NUCLEOTIDE SEQUENCE [LARGE SCALE GENOMIC DNA]</scope>
    <source>
        <strain evidence="13">cv. W05</strain>
        <tissue evidence="12">Hypocotyl of etiolated seedlings</tissue>
    </source>
</reference>
<dbReference type="InterPro" id="IPR005828">
    <property type="entry name" value="MFS_sugar_transport-like"/>
</dbReference>
<dbReference type="EMBL" id="QZWG01000011">
    <property type="protein sequence ID" value="RZB77837.1"/>
    <property type="molecule type" value="Genomic_DNA"/>
</dbReference>
<dbReference type="InterPro" id="IPR005829">
    <property type="entry name" value="Sugar_transporter_CS"/>
</dbReference>
<comment type="caution">
    <text evidence="12">The sequence shown here is derived from an EMBL/GenBank/DDBJ whole genome shotgun (WGS) entry which is preliminary data.</text>
</comment>
<dbReference type="Pfam" id="PF00083">
    <property type="entry name" value="Sugar_tr"/>
    <property type="match status" value="1"/>
</dbReference>
<evidence type="ECO:0000256" key="3">
    <source>
        <dbReference type="ARBA" id="ARBA00022448"/>
    </source>
</evidence>
<dbReference type="CDD" id="cd17361">
    <property type="entry name" value="MFS_STP"/>
    <property type="match status" value="1"/>
</dbReference>
<gene>
    <name evidence="12" type="ORF">D0Y65_028694</name>
</gene>
<evidence type="ECO:0000256" key="9">
    <source>
        <dbReference type="RuleBase" id="RU003346"/>
    </source>
</evidence>
<dbReference type="PROSITE" id="PS00216">
    <property type="entry name" value="SUGAR_TRANSPORT_1"/>
    <property type="match status" value="1"/>
</dbReference>
<keyword evidence="3 9" id="KW-0813">Transport</keyword>
<dbReference type="SMR" id="A0A445HVP3"/>
<keyword evidence="7 10" id="KW-1133">Transmembrane helix</keyword>
<name>A0A445HVP3_GLYSO</name>
<evidence type="ECO:0000256" key="2">
    <source>
        <dbReference type="ARBA" id="ARBA00010992"/>
    </source>
</evidence>
<keyword evidence="6" id="KW-0769">Symport</keyword>
<feature type="transmembrane region" description="Helical" evidence="10">
    <location>
        <begin position="200"/>
        <end position="222"/>
    </location>
</feature>
<evidence type="ECO:0000256" key="6">
    <source>
        <dbReference type="ARBA" id="ARBA00022847"/>
    </source>
</evidence>